<organism evidence="5 6">
    <name type="scientific">Tanacetum coccineum</name>
    <dbReference type="NCBI Taxonomy" id="301880"/>
    <lineage>
        <taxon>Eukaryota</taxon>
        <taxon>Viridiplantae</taxon>
        <taxon>Streptophyta</taxon>
        <taxon>Embryophyta</taxon>
        <taxon>Tracheophyta</taxon>
        <taxon>Spermatophyta</taxon>
        <taxon>Magnoliopsida</taxon>
        <taxon>eudicotyledons</taxon>
        <taxon>Gunneridae</taxon>
        <taxon>Pentapetalae</taxon>
        <taxon>asterids</taxon>
        <taxon>campanulids</taxon>
        <taxon>Asterales</taxon>
        <taxon>Asteraceae</taxon>
        <taxon>Asteroideae</taxon>
        <taxon>Anthemideae</taxon>
        <taxon>Anthemidinae</taxon>
        <taxon>Tanacetum</taxon>
    </lineage>
</organism>
<dbReference type="InterPro" id="IPR025724">
    <property type="entry name" value="GAG-pre-integrase_dom"/>
</dbReference>
<feature type="region of interest" description="Disordered" evidence="3">
    <location>
        <begin position="1330"/>
        <end position="1369"/>
    </location>
</feature>
<dbReference type="PROSITE" id="PS50994">
    <property type="entry name" value="INTEGRASE"/>
    <property type="match status" value="1"/>
</dbReference>
<evidence type="ECO:0000259" key="4">
    <source>
        <dbReference type="PROSITE" id="PS50994"/>
    </source>
</evidence>
<proteinExistence type="predicted"/>
<dbReference type="PANTHER" id="PTHR42648:SF32">
    <property type="entry name" value="RIBONUCLEASE H-LIKE DOMAIN, GAG-PRE-INTEGRASE DOMAIN PROTEIN-RELATED"/>
    <property type="match status" value="1"/>
</dbReference>
<dbReference type="InterPro" id="IPR001584">
    <property type="entry name" value="Integrase_cat-core"/>
</dbReference>
<comment type="caution">
    <text evidence="5">The sequence shown here is derived from an EMBL/GenBank/DDBJ whole genome shotgun (WGS) entry which is preliminary data.</text>
</comment>
<dbReference type="Pfam" id="PF00665">
    <property type="entry name" value="rve"/>
    <property type="match status" value="1"/>
</dbReference>
<evidence type="ECO:0000256" key="1">
    <source>
        <dbReference type="ARBA" id="ARBA00022723"/>
    </source>
</evidence>
<keyword evidence="1" id="KW-0479">Metal-binding</keyword>
<dbReference type="SUPFAM" id="SSF56672">
    <property type="entry name" value="DNA/RNA polymerases"/>
    <property type="match status" value="1"/>
</dbReference>
<dbReference type="InterPro" id="IPR001878">
    <property type="entry name" value="Znf_CCHC"/>
</dbReference>
<evidence type="ECO:0000256" key="3">
    <source>
        <dbReference type="SAM" id="MobiDB-lite"/>
    </source>
</evidence>
<evidence type="ECO:0000256" key="2">
    <source>
        <dbReference type="ARBA" id="ARBA00022801"/>
    </source>
</evidence>
<feature type="region of interest" description="Disordered" evidence="3">
    <location>
        <begin position="1627"/>
        <end position="1648"/>
    </location>
</feature>
<dbReference type="InterPro" id="IPR012337">
    <property type="entry name" value="RNaseH-like_sf"/>
</dbReference>
<dbReference type="Gene3D" id="3.30.420.10">
    <property type="entry name" value="Ribonuclease H-like superfamily/Ribonuclease H"/>
    <property type="match status" value="1"/>
</dbReference>
<keyword evidence="2" id="KW-0378">Hydrolase</keyword>
<dbReference type="InterPro" id="IPR039537">
    <property type="entry name" value="Retrotran_Ty1/copia-like"/>
</dbReference>
<gene>
    <name evidence="5" type="ORF">Tco_1030668</name>
</gene>
<sequence length="2045" mass="232926">MSNVEWDELIHIEMVKTIVEAEDYLDCIHTEDGLHLHGVLVVKDMHESDQSWCSSELIFLLNIVKLPSKEIAKSPWLGKLLNRLAKEIDKSPWLCKLLNHLAKEIDKSPWFGKLLNRLAKEIDKSPCTKSDYSSYRLSVVPVIDFHSIFLKHDIIYEADKSKYKCKAIGKRKGKPDMMIYSGSATKLLFVILYSPSTQVESSVLFNDTECIVLSPNFKLIDESQVLLRVPRKNNMYSVDLKNIVPKRGLTCLFAKATSDESKLWHRRLGHLNFKTMNKLVKGNLVRGLPSKLFENDQTYVACQKGKQHRASCKSKTENSISLPLHLLHMDLFGLTFVKILMKKMYCLVVTNDYSRFTWVFFLATKDETSGILKSFITGIENLVDHKVKVIRCDNGTEFKNKEMNQFCEINDILRQYSVARTSQQNRVVERRNKTLIEAARTMLADFKLPTTFWAEAVNTACYVQNRVLVVKPHNKTPYELFHGRTPTLSFMRPFGCPVTILNTIDHLGKFNGKVDEGFFVGYSLNSKAFRVFNSRTRIVEENLHIRFSENTPNVVSSGPDWLFDIDALTRTMNYKPIVADKEDNVNSTNNVNVAGTNEVNVVGGKTSIELPFDTNMPALEDYSIFDFTNHPLDQVIGDLQSATQTRKMSKNLKEHRRTQKVDLPNGKRAIGSKWVFRNKKDERGIMIRNKARLVAQGYTQEEGIDYDEVFAPVARIEAIRLFLAYASFKDFVVYQMDVKSDFLYGKIEEEVYVCQPPGFEDPDFPDRVYKVEKALYGLHQAPRAWYETLSTYLLDNGFQRGKIDKTLFIKRHKGDILLVQVYVDDIIFGSTKKELCNAFEKLMHEKFQMSSMGELTFFLGLQVQQKKDGIFISQDKYVVEILKKFGFTEVKTASTPMETQKPSTSRMKMVRNTKSNPNVSHLHVVKRIFSLDRKSTPGGCQFLGCRLISFAVAKETDVVANSTKELISVQDDADKEMFDVDALNGEEVFVAGQNENVVEEVVDAAQDKGLSQDKGKGILVELEKPLKKKDQLKLDEEIALKLHAKIDEEEIIARAKEEKINEANIALTKEWDDIQAKIEADRELDQRLQVEEQEDVVVEKRKIISTILEKRRNHFAAKRAEEKRNKPPTQAQKEKSCKMFDRAFKRVNTFVEFRTDLVEGSLKRAGEELEQELLSLTTIVDWKIHKEGKKSYYQIVRANGKSQMYLVFSHMLKSFDREDLEDLYKLVKARYGSTRPVEDLDLVLWDDLKNMFEPHVEDQIWMLQQRKEIFPYTTYNYRYAKQEASVTTASTKVLYRLDLQSYVAERVNAASEEVSTAELSRVTGCGGMKRGFLNQKGSRGGRGVKEKSLNRNPMNTSLDIGVSTESDDTMNEETSVGVASAVKEDTTVPESFPTLTTPITITIGNAPGKSLYANITSKPSGKKVNVHTLFTPGGFFFGKKVAYPVVAKYASNTWGKYGLVCSMFSSSTGLFSFQFSSIDGLDAMLENGPWFIGNNLLILKKWHQDENLLKEDASNVPVWVKLYGVPVTAFSEYSLSAIATMLGTPLMLDSYTSDMCMQSWGRSSYARVMIELRADVELKYNIVVAMPKITRKGDYTCNVRVKYELKPPRCSSCKVFGHIHEECPKNTGAGEKKTVKKPSQTSRGAPVGQKIGVEPTIEVSNSNPFDVLNSVDNDVDSGTTPIIEKIRKFEDLLTSGQAVLVDKAGQSLKKVKFAGEYKSEDEFASVDNDMDRSIAYERVGFGSQSLLEQWRDWYGNGDYDDDPYDDDIYEGQYLSHELQAICDNLDICVRGSSFAYVSGGDVELVSSENANVEDLQEKEMVMCTLMLRGSSESDFLSIPMTFIILLDASLSAKDMWRKEFEQRNDMHFPIVTINTKFPNSLQPEWLKYVTHVRLAKRLTVDTFDDLFYYLQQFEKLVNVSRAKKLEKSHDPLALLIHDDEYQWMMLFYQLTLSNSIALLFLAGITQKFSNPTNNRLRLSNTETSNLIRATDEYSKQKLWTLRTSSSGNISTVQCYNCSGKGHYARQLSKPDFGTRNTSWKNVAAK</sequence>
<dbReference type="Pfam" id="PF07727">
    <property type="entry name" value="RVT_2"/>
    <property type="match status" value="1"/>
</dbReference>
<dbReference type="InterPro" id="IPR025558">
    <property type="entry name" value="DUF4283"/>
</dbReference>
<reference evidence="5" key="1">
    <citation type="journal article" date="2022" name="Int. J. Mol. Sci.">
        <title>Draft Genome of Tanacetum Coccineum: Genomic Comparison of Closely Related Tanacetum-Family Plants.</title>
        <authorList>
            <person name="Yamashiro T."/>
            <person name="Shiraishi A."/>
            <person name="Nakayama K."/>
            <person name="Satake H."/>
        </authorList>
    </citation>
    <scope>NUCLEOTIDE SEQUENCE</scope>
</reference>
<dbReference type="PANTHER" id="PTHR42648">
    <property type="entry name" value="TRANSPOSASE, PUTATIVE-RELATED"/>
    <property type="match status" value="1"/>
</dbReference>
<dbReference type="InterPro" id="IPR057670">
    <property type="entry name" value="SH3_retrovirus"/>
</dbReference>
<accession>A0ABQ5G8Q6</accession>
<dbReference type="InterPro" id="IPR043502">
    <property type="entry name" value="DNA/RNA_pol_sf"/>
</dbReference>
<dbReference type="InterPro" id="IPR036397">
    <property type="entry name" value="RNaseH_sf"/>
</dbReference>
<keyword evidence="6" id="KW-1185">Reference proteome</keyword>
<feature type="domain" description="Integrase catalytic" evidence="4">
    <location>
        <begin position="319"/>
        <end position="485"/>
    </location>
</feature>
<protein>
    <submittedName>
        <fullName evidence="5">Retrovirus-related pol polyprotein from transposon TNT 1-94</fullName>
    </submittedName>
</protein>
<dbReference type="SUPFAM" id="SSF53098">
    <property type="entry name" value="Ribonuclease H-like"/>
    <property type="match status" value="1"/>
</dbReference>
<dbReference type="EMBL" id="BQNB010018163">
    <property type="protein sequence ID" value="GJT71382.1"/>
    <property type="molecule type" value="Genomic_DNA"/>
</dbReference>
<dbReference type="InterPro" id="IPR013103">
    <property type="entry name" value="RVT_2"/>
</dbReference>
<dbReference type="Pfam" id="PF14111">
    <property type="entry name" value="DUF4283"/>
    <property type="match status" value="1"/>
</dbReference>
<dbReference type="Pfam" id="PF13976">
    <property type="entry name" value="gag_pre-integrs"/>
    <property type="match status" value="1"/>
</dbReference>
<evidence type="ECO:0000313" key="5">
    <source>
        <dbReference type="EMBL" id="GJT71382.1"/>
    </source>
</evidence>
<dbReference type="Pfam" id="PF25597">
    <property type="entry name" value="SH3_retrovirus"/>
    <property type="match status" value="1"/>
</dbReference>
<name>A0ABQ5G8Q6_9ASTR</name>
<dbReference type="Proteomes" id="UP001151760">
    <property type="component" value="Unassembled WGS sequence"/>
</dbReference>
<dbReference type="SMART" id="SM00343">
    <property type="entry name" value="ZnF_C2HC"/>
    <property type="match status" value="2"/>
</dbReference>
<reference evidence="5" key="2">
    <citation type="submission" date="2022-01" db="EMBL/GenBank/DDBJ databases">
        <authorList>
            <person name="Yamashiro T."/>
            <person name="Shiraishi A."/>
            <person name="Satake H."/>
            <person name="Nakayama K."/>
        </authorList>
    </citation>
    <scope>NUCLEOTIDE SEQUENCE</scope>
</reference>
<evidence type="ECO:0000313" key="6">
    <source>
        <dbReference type="Proteomes" id="UP001151760"/>
    </source>
</evidence>